<proteinExistence type="predicted"/>
<comment type="caution">
    <text evidence="1">The sequence shown here is derived from an EMBL/GenBank/DDBJ whole genome shotgun (WGS) entry which is preliminary data.</text>
</comment>
<organism evidence="1 2">
    <name type="scientific">Rhodanobacter lindaniclasticus</name>
    <dbReference type="NCBI Taxonomy" id="75310"/>
    <lineage>
        <taxon>Bacteria</taxon>
        <taxon>Pseudomonadati</taxon>
        <taxon>Pseudomonadota</taxon>
        <taxon>Gammaproteobacteria</taxon>
        <taxon>Lysobacterales</taxon>
        <taxon>Rhodanobacteraceae</taxon>
        <taxon>Rhodanobacter</taxon>
    </lineage>
</organism>
<dbReference type="EMBL" id="MWIO01000045">
    <property type="protein sequence ID" value="THD06119.1"/>
    <property type="molecule type" value="Genomic_DNA"/>
</dbReference>
<accession>A0A4S3KCM2</accession>
<gene>
    <name evidence="1" type="ORF">B1991_14345</name>
</gene>
<name>A0A4S3KCM2_9GAMM</name>
<sequence>MTNDELTDQAAADLIRCYVRQDVMAMLVRTRGTEVSIICPNGDKMFMAALLRAAAKSLDEPDSKRVN</sequence>
<evidence type="ECO:0000313" key="2">
    <source>
        <dbReference type="Proteomes" id="UP000306317"/>
    </source>
</evidence>
<reference evidence="1 2" key="1">
    <citation type="submission" date="2017-02" db="EMBL/GenBank/DDBJ databases">
        <title>Whole genome sequencing of Rhodanobacter lindaniclasticus DSM 17932.</title>
        <authorList>
            <person name="Kumar S."/>
            <person name="Patil P."/>
            <person name="Patil P.B."/>
        </authorList>
    </citation>
    <scope>NUCLEOTIDE SEQUENCE [LARGE SCALE GENOMIC DNA]</scope>
    <source>
        <strain evidence="1 2">DSM 17932</strain>
    </source>
</reference>
<evidence type="ECO:0000313" key="1">
    <source>
        <dbReference type="EMBL" id="THD06119.1"/>
    </source>
</evidence>
<keyword evidence="2" id="KW-1185">Reference proteome</keyword>
<dbReference type="RefSeq" id="WP_136259364.1">
    <property type="nucleotide sequence ID" value="NZ_MWIO01000045.1"/>
</dbReference>
<protein>
    <submittedName>
        <fullName evidence="1">Uncharacterized protein</fullName>
    </submittedName>
</protein>
<dbReference type="Proteomes" id="UP000306317">
    <property type="component" value="Unassembled WGS sequence"/>
</dbReference>
<dbReference type="AlphaFoldDB" id="A0A4S3KCM2"/>